<evidence type="ECO:0000256" key="5">
    <source>
        <dbReference type="ARBA" id="ARBA00022801"/>
    </source>
</evidence>
<dbReference type="GO" id="GO:0004527">
    <property type="term" value="F:exonuclease activity"/>
    <property type="evidence" value="ECO:0007669"/>
    <property type="project" value="UniProtKB-KW"/>
</dbReference>
<keyword evidence="8" id="KW-0539">Nucleus</keyword>
<keyword evidence="4" id="KW-0227">DNA damage</keyword>
<evidence type="ECO:0000256" key="11">
    <source>
        <dbReference type="PIRSR" id="PIRSR610347-3"/>
    </source>
</evidence>
<dbReference type="GO" id="GO:0003697">
    <property type="term" value="F:single-stranded DNA binding"/>
    <property type="evidence" value="ECO:0007669"/>
    <property type="project" value="TreeGrafter"/>
</dbReference>
<feature type="binding site" evidence="10">
    <location>
        <position position="543"/>
    </location>
    <ligand>
        <name>substrate</name>
    </ligand>
</feature>
<accession>A0A9W6WGM6</accession>
<keyword evidence="6" id="KW-0269">Exonuclease</keyword>
<comment type="caution">
    <text evidence="13">The sequence shown here is derived from an EMBL/GenBank/DDBJ whole genome shotgun (WGS) entry which is preliminary data.</text>
</comment>
<sequence length="692" mass="78508">MSNVTRVTENDKSQDGDDPTDLSSSSQSQLDNEIKQNQKVKKRHKNSNTIKSNSKTESNSYVSIESDSEDDNLKKKRKLKYKNRSSGKEIETITLISEESDNGTDRHTQQINQIDLDTTDVSNGSSSDDEGQLRKAMAMSLQPFSDDDEDIQHKTQPMASKLGNLKKGEKLKSPIRMMKSKNYEKLDPTCNEDAVSLHDLIGSPDLISTYQFDMMIDCDFILPHITADPLNLDIFVIHNGEDLNLKPEHRLMFKITPIKMICAGYGSHHTKMMVNFYKDRTAQIVVHTMNLTEMDYHGQTQMCWISPKLHQLKIESLNDEKNKENQLKKQPDFKIDFINYLKKYKKIEIDQLVQDISMYDFSPIKAEFLSSAPGKYEINLENNDINNKEVLFGYGKLYQLFHKHSLTIDGANCNRITKFVAQISSIAAPFDSNSSNIFTHILNPIMAGNKEIVLQPGLQSVHNAMALHKYEPVVIWPTVDEVMNAMFGYLSGFALFFQKERKFNNFSYKNQYAVLKIFFYRWGSKNKNDLGLSGRKFVSPHVKTYTSTSNEFENVNWFLLTSANLSKFAWGAPARGYGAKGDARDKKTIHKYEIKSFEAGVLIHPDLYKIEGEGEAGAETGSVVELVPVFGSDELEDNFNNIINDIKGEVVKVPIRFPYDIPLTKYSQGDEPWDAVAKEKAIASANGSTSLI</sequence>
<dbReference type="Proteomes" id="UP001165120">
    <property type="component" value="Unassembled WGS sequence"/>
</dbReference>
<comment type="similarity">
    <text evidence="2">Belongs to the tyrosyl-DNA phosphodiesterase family.</text>
</comment>
<dbReference type="Gene3D" id="3.30.870.10">
    <property type="entry name" value="Endonuclease Chain A"/>
    <property type="match status" value="2"/>
</dbReference>
<evidence type="ECO:0000313" key="14">
    <source>
        <dbReference type="Proteomes" id="UP001165120"/>
    </source>
</evidence>
<evidence type="ECO:0000256" key="8">
    <source>
        <dbReference type="ARBA" id="ARBA00023242"/>
    </source>
</evidence>
<feature type="site" description="Interaction with DNA" evidence="11">
    <location>
        <position position="566"/>
    </location>
</feature>
<gene>
    <name evidence="13" type="ORF">Cboi02_000247400</name>
</gene>
<evidence type="ECO:0000313" key="13">
    <source>
        <dbReference type="EMBL" id="GME69656.1"/>
    </source>
</evidence>
<feature type="active site" description="Nucleophile" evidence="9">
    <location>
        <position position="269"/>
    </location>
</feature>
<feature type="compositionally biased region" description="Low complexity" evidence="12">
    <location>
        <begin position="21"/>
        <end position="31"/>
    </location>
</feature>
<evidence type="ECO:0000256" key="9">
    <source>
        <dbReference type="PIRSR" id="PIRSR610347-1"/>
    </source>
</evidence>
<dbReference type="Pfam" id="PF06087">
    <property type="entry name" value="Tyr-DNA_phospho"/>
    <property type="match status" value="1"/>
</dbReference>
<feature type="compositionally biased region" description="Polar residues" evidence="12">
    <location>
        <begin position="47"/>
        <end position="65"/>
    </location>
</feature>
<evidence type="ECO:0000256" key="12">
    <source>
        <dbReference type="SAM" id="MobiDB-lite"/>
    </source>
</evidence>
<evidence type="ECO:0000256" key="1">
    <source>
        <dbReference type="ARBA" id="ARBA00004123"/>
    </source>
</evidence>
<comment type="subcellular location">
    <subcellularLocation>
        <location evidence="1">Nucleus</location>
    </subcellularLocation>
</comment>
<dbReference type="AlphaFoldDB" id="A0A9W6WGM6"/>
<proteinExistence type="inferred from homology"/>
<evidence type="ECO:0000256" key="4">
    <source>
        <dbReference type="ARBA" id="ARBA00022763"/>
    </source>
</evidence>
<dbReference type="InterPro" id="IPR010347">
    <property type="entry name" value="Tdp1"/>
</dbReference>
<keyword evidence="14" id="KW-1185">Reference proteome</keyword>
<dbReference type="GO" id="GO:0006281">
    <property type="term" value="P:DNA repair"/>
    <property type="evidence" value="ECO:0007669"/>
    <property type="project" value="UniProtKB-KW"/>
</dbReference>
<name>A0A9W6WGM6_CANBO</name>
<feature type="binding site" evidence="10">
    <location>
        <position position="271"/>
    </location>
    <ligand>
        <name>substrate</name>
    </ligand>
</feature>
<keyword evidence="5" id="KW-0378">Hydrolase</keyword>
<dbReference type="SUPFAM" id="SSF56024">
    <property type="entry name" value="Phospholipase D/nuclease"/>
    <property type="match status" value="2"/>
</dbReference>
<keyword evidence="7" id="KW-0234">DNA repair</keyword>
<dbReference type="EMBL" id="BSXN01000738">
    <property type="protein sequence ID" value="GME69656.1"/>
    <property type="molecule type" value="Genomic_DNA"/>
</dbReference>
<evidence type="ECO:0000256" key="3">
    <source>
        <dbReference type="ARBA" id="ARBA00022722"/>
    </source>
</evidence>
<evidence type="ECO:0000256" key="6">
    <source>
        <dbReference type="ARBA" id="ARBA00022839"/>
    </source>
</evidence>
<dbReference type="GO" id="GO:0017005">
    <property type="term" value="F:3'-tyrosyl-DNA phosphodiesterase activity"/>
    <property type="evidence" value="ECO:0007669"/>
    <property type="project" value="TreeGrafter"/>
</dbReference>
<keyword evidence="3" id="KW-0540">Nuclease</keyword>
<feature type="compositionally biased region" description="Basic residues" evidence="12">
    <location>
        <begin position="74"/>
        <end position="85"/>
    </location>
</feature>
<reference evidence="13" key="1">
    <citation type="submission" date="2023-04" db="EMBL/GenBank/DDBJ databases">
        <title>Candida boidinii NBRC 10035.</title>
        <authorList>
            <person name="Ichikawa N."/>
            <person name="Sato H."/>
            <person name="Tonouchi N."/>
        </authorList>
    </citation>
    <scope>NUCLEOTIDE SEQUENCE</scope>
    <source>
        <strain evidence="13">NBRC 10035</strain>
    </source>
</reference>
<evidence type="ECO:0000256" key="7">
    <source>
        <dbReference type="ARBA" id="ARBA00023204"/>
    </source>
</evidence>
<feature type="active site" description="Proton donor/acceptor" evidence="9">
    <location>
        <position position="541"/>
    </location>
</feature>
<feature type="region of interest" description="Disordered" evidence="12">
    <location>
        <begin position="1"/>
        <end position="88"/>
    </location>
</feature>
<organism evidence="13 14">
    <name type="scientific">Candida boidinii</name>
    <name type="common">Yeast</name>
    <dbReference type="NCBI Taxonomy" id="5477"/>
    <lineage>
        <taxon>Eukaryota</taxon>
        <taxon>Fungi</taxon>
        <taxon>Dikarya</taxon>
        <taxon>Ascomycota</taxon>
        <taxon>Saccharomycotina</taxon>
        <taxon>Pichiomycetes</taxon>
        <taxon>Pichiales</taxon>
        <taxon>Pichiaceae</taxon>
        <taxon>Ogataea</taxon>
        <taxon>Ogataea/Candida clade</taxon>
    </lineage>
</organism>
<evidence type="ECO:0000256" key="2">
    <source>
        <dbReference type="ARBA" id="ARBA00010205"/>
    </source>
</evidence>
<dbReference type="GO" id="GO:0005634">
    <property type="term" value="C:nucleus"/>
    <property type="evidence" value="ECO:0007669"/>
    <property type="project" value="UniProtKB-SubCell"/>
</dbReference>
<dbReference type="PANTHER" id="PTHR12415">
    <property type="entry name" value="TYROSYL-DNA PHOSPHODIESTERASE 1"/>
    <property type="match status" value="1"/>
</dbReference>
<dbReference type="GO" id="GO:0003690">
    <property type="term" value="F:double-stranded DNA binding"/>
    <property type="evidence" value="ECO:0007669"/>
    <property type="project" value="TreeGrafter"/>
</dbReference>
<protein>
    <submittedName>
        <fullName evidence="13">Unnamed protein product</fullName>
    </submittedName>
</protein>
<evidence type="ECO:0000256" key="10">
    <source>
        <dbReference type="PIRSR" id="PIRSR610347-2"/>
    </source>
</evidence>
<dbReference type="PANTHER" id="PTHR12415:SF0">
    <property type="entry name" value="TYROSYL-DNA PHOSPHODIESTERASE 1"/>
    <property type="match status" value="1"/>
</dbReference>